<name>V4BBK1_LOTGI</name>
<feature type="active site" evidence="3 4">
    <location>
        <position position="189"/>
    </location>
</feature>
<reference evidence="7 8" key="1">
    <citation type="journal article" date="2013" name="Nature">
        <title>Insights into bilaterian evolution from three spiralian genomes.</title>
        <authorList>
            <person name="Simakov O."/>
            <person name="Marletaz F."/>
            <person name="Cho S.J."/>
            <person name="Edsinger-Gonzales E."/>
            <person name="Havlak P."/>
            <person name="Hellsten U."/>
            <person name="Kuo D.H."/>
            <person name="Larsson T."/>
            <person name="Lv J."/>
            <person name="Arendt D."/>
            <person name="Savage R."/>
            <person name="Osoegawa K."/>
            <person name="de Jong P."/>
            <person name="Grimwood J."/>
            <person name="Chapman J.A."/>
            <person name="Shapiro H."/>
            <person name="Aerts A."/>
            <person name="Otillar R.P."/>
            <person name="Terry A.Y."/>
            <person name="Boore J.L."/>
            <person name="Grigoriev I.V."/>
            <person name="Lindberg D.R."/>
            <person name="Seaver E.C."/>
            <person name="Weisblat D.A."/>
            <person name="Putnam N.H."/>
            <person name="Rokhsar D.S."/>
        </authorList>
    </citation>
    <scope>NUCLEOTIDE SEQUENCE [LARGE SCALE GENOMIC DNA]</scope>
</reference>
<keyword evidence="2" id="KW-0378">Hydrolase</keyword>
<evidence type="ECO:0000256" key="5">
    <source>
        <dbReference type="SAM" id="Phobius"/>
    </source>
</evidence>
<accession>V4BBK1</accession>
<dbReference type="PANTHER" id="PTHR48081">
    <property type="entry name" value="AB HYDROLASE SUPERFAMILY PROTEIN C4A8.06C"/>
    <property type="match status" value="1"/>
</dbReference>
<dbReference type="RefSeq" id="XP_009044445.1">
    <property type="nucleotide sequence ID" value="XM_009046197.1"/>
</dbReference>
<dbReference type="STRING" id="225164.V4BBK1"/>
<dbReference type="PIRSF" id="PIRSF037251">
    <property type="entry name" value="Arylacetamide_deacetylase"/>
    <property type="match status" value="1"/>
</dbReference>
<proteinExistence type="inferred from homology"/>
<dbReference type="GeneID" id="20244631"/>
<dbReference type="KEGG" id="lgi:LOTGIDRAFT_184909"/>
<evidence type="ECO:0000313" key="8">
    <source>
        <dbReference type="Proteomes" id="UP000030746"/>
    </source>
</evidence>
<keyword evidence="8" id="KW-1185">Reference proteome</keyword>
<evidence type="ECO:0000256" key="2">
    <source>
        <dbReference type="ARBA" id="ARBA00022801"/>
    </source>
</evidence>
<dbReference type="HOGENOM" id="CLU_012494_12_3_1"/>
<dbReference type="InterPro" id="IPR033140">
    <property type="entry name" value="Lipase_GDXG_put_SER_AS"/>
</dbReference>
<evidence type="ECO:0000259" key="6">
    <source>
        <dbReference type="Pfam" id="PF07859"/>
    </source>
</evidence>
<dbReference type="OMA" id="PSHMFSK"/>
<keyword evidence="5" id="KW-0812">Transmembrane</keyword>
<feature type="active site" evidence="3">
    <location>
        <position position="346"/>
    </location>
</feature>
<feature type="domain" description="Alpha/beta hydrolase fold-3" evidence="6">
    <location>
        <begin position="111"/>
        <end position="255"/>
    </location>
</feature>
<dbReference type="InterPro" id="IPR050300">
    <property type="entry name" value="GDXG_lipolytic_enzyme"/>
</dbReference>
<keyword evidence="5" id="KW-0472">Membrane</keyword>
<dbReference type="CTD" id="20244631"/>
<dbReference type="InterPro" id="IPR013094">
    <property type="entry name" value="AB_hydrolase_3"/>
</dbReference>
<dbReference type="GO" id="GO:0016020">
    <property type="term" value="C:membrane"/>
    <property type="evidence" value="ECO:0007669"/>
    <property type="project" value="InterPro"/>
</dbReference>
<keyword evidence="5" id="KW-1133">Transmembrane helix</keyword>
<dbReference type="InterPro" id="IPR029058">
    <property type="entry name" value="AB_hydrolase_fold"/>
</dbReference>
<evidence type="ECO:0000256" key="3">
    <source>
        <dbReference type="PIRSR" id="PIRSR037251-1"/>
    </source>
</evidence>
<feature type="transmembrane region" description="Helical" evidence="5">
    <location>
        <begin position="6"/>
        <end position="25"/>
    </location>
</feature>
<evidence type="ECO:0000256" key="1">
    <source>
        <dbReference type="ARBA" id="ARBA00010515"/>
    </source>
</evidence>
<dbReference type="Gene3D" id="3.40.50.1820">
    <property type="entry name" value="alpha/beta hydrolase"/>
    <property type="match status" value="1"/>
</dbReference>
<dbReference type="EMBL" id="KB199651">
    <property type="protein sequence ID" value="ESP04936.1"/>
    <property type="molecule type" value="Genomic_DNA"/>
</dbReference>
<protein>
    <recommendedName>
        <fullName evidence="6">Alpha/beta hydrolase fold-3 domain-containing protein</fullName>
    </recommendedName>
</protein>
<evidence type="ECO:0000313" key="7">
    <source>
        <dbReference type="EMBL" id="ESP04936.1"/>
    </source>
</evidence>
<dbReference type="PANTHER" id="PTHR48081:SF8">
    <property type="entry name" value="ALPHA_BETA HYDROLASE FOLD-3 DOMAIN-CONTAINING PROTEIN-RELATED"/>
    <property type="match status" value="1"/>
</dbReference>
<dbReference type="OrthoDB" id="408631at2759"/>
<dbReference type="SUPFAM" id="SSF53474">
    <property type="entry name" value="alpha/beta-Hydrolases"/>
    <property type="match status" value="1"/>
</dbReference>
<dbReference type="Proteomes" id="UP000030746">
    <property type="component" value="Unassembled WGS sequence"/>
</dbReference>
<evidence type="ECO:0000256" key="4">
    <source>
        <dbReference type="PROSITE-ProRule" id="PRU10038"/>
    </source>
</evidence>
<sequence length="406" mass="46304">MGLCSFQNFVIFWSAIFLGLAYFLYTPVPHGFSEPWKLRTVLAGFKTVNLIGGVSELLGYDSGINMTRKFLNIAYARQPDDPALEVWDATFDGVPVRIYKPIKIQTPAPAMVFLHGGGWVLFSIDEYDLTTRLIAKQAEIIVVSVNYRLAPEYPFPIPFDDCVTATTHLLQNGAKYGVDPKRVAVAGDSAGGNLAAAVSTKLRDEHHKPGIRLQILVYPVLQGCDWYLPSYQTGAILFNRDDKAKFVRAYVNFSKDFFPFIGTERYYSKTVREKCKKFVDFHLLPNEFIPKDYKQTELFSKDKLPKTLEKDFQKAQKFLSNPYIFPLMLENLKGLPPTFILSVEYDTLRDENIIFVSRLQSAGVDVVRKHFDQCIHGCFNLRNSSFDFSDGKRMIQTIVDYLKEKL</sequence>
<dbReference type="GO" id="GO:0052689">
    <property type="term" value="F:carboxylic ester hydrolase activity"/>
    <property type="evidence" value="ECO:0007669"/>
    <property type="project" value="InterPro"/>
</dbReference>
<dbReference type="Pfam" id="PF07859">
    <property type="entry name" value="Abhydrolase_3"/>
    <property type="match status" value="2"/>
</dbReference>
<dbReference type="PROSITE" id="PS01174">
    <property type="entry name" value="LIPASE_GDXG_SER"/>
    <property type="match status" value="1"/>
</dbReference>
<feature type="domain" description="Alpha/beta hydrolase fold-3" evidence="6">
    <location>
        <begin position="292"/>
        <end position="379"/>
    </location>
</feature>
<dbReference type="ESTHER" id="lotgi-v4bbk1">
    <property type="family name" value="Arylacetamide_deacetylase"/>
</dbReference>
<dbReference type="AlphaFoldDB" id="V4BBK1"/>
<organism evidence="7 8">
    <name type="scientific">Lottia gigantea</name>
    <name type="common">Giant owl limpet</name>
    <dbReference type="NCBI Taxonomy" id="225164"/>
    <lineage>
        <taxon>Eukaryota</taxon>
        <taxon>Metazoa</taxon>
        <taxon>Spiralia</taxon>
        <taxon>Lophotrochozoa</taxon>
        <taxon>Mollusca</taxon>
        <taxon>Gastropoda</taxon>
        <taxon>Patellogastropoda</taxon>
        <taxon>Lottioidea</taxon>
        <taxon>Lottiidae</taxon>
        <taxon>Lottia</taxon>
    </lineage>
</organism>
<feature type="active site" evidence="3">
    <location>
        <position position="376"/>
    </location>
</feature>
<gene>
    <name evidence="7" type="ORF">LOTGIDRAFT_184909</name>
</gene>
<dbReference type="InterPro" id="IPR017157">
    <property type="entry name" value="Arylacetamide_deacetylase"/>
</dbReference>
<comment type="similarity">
    <text evidence="1">Belongs to the 'GDXG' lipolytic enzyme family.</text>
</comment>